<proteinExistence type="predicted"/>
<reference evidence="1" key="2">
    <citation type="submission" date="2025-08" db="UniProtKB">
        <authorList>
            <consortium name="Ensembl"/>
        </authorList>
    </citation>
    <scope>IDENTIFICATION</scope>
</reference>
<evidence type="ECO:0000313" key="1">
    <source>
        <dbReference type="Ensembl" id="ENSCSEP00000031717.1"/>
    </source>
</evidence>
<protein>
    <submittedName>
        <fullName evidence="1">Uncharacterized protein</fullName>
    </submittedName>
</protein>
<name>A0A3P8WYR2_CYNSE</name>
<organism evidence="1 2">
    <name type="scientific">Cynoglossus semilaevis</name>
    <name type="common">Tongue sole</name>
    <dbReference type="NCBI Taxonomy" id="244447"/>
    <lineage>
        <taxon>Eukaryota</taxon>
        <taxon>Metazoa</taxon>
        <taxon>Chordata</taxon>
        <taxon>Craniata</taxon>
        <taxon>Vertebrata</taxon>
        <taxon>Euteleostomi</taxon>
        <taxon>Actinopterygii</taxon>
        <taxon>Neopterygii</taxon>
        <taxon>Teleostei</taxon>
        <taxon>Neoteleostei</taxon>
        <taxon>Acanthomorphata</taxon>
        <taxon>Carangaria</taxon>
        <taxon>Pleuronectiformes</taxon>
        <taxon>Pleuronectoidei</taxon>
        <taxon>Cynoglossidae</taxon>
        <taxon>Cynoglossinae</taxon>
        <taxon>Cynoglossus</taxon>
    </lineage>
</organism>
<dbReference type="AlphaFoldDB" id="A0A3P8WYR2"/>
<sequence length="111" mass="13169">MLAICFKIICKKQSVSRIHRSDQLTKSVTDRVPRVGVVLQSHSVILDLKKTKVRGQYWSPKIKFYEFFMVKRYEKFVKDKTEKILVLSHLYESNRYCFSIVSTKLVMILLH</sequence>
<accession>A0A3P8WYR2</accession>
<reference evidence="1" key="3">
    <citation type="submission" date="2025-09" db="UniProtKB">
        <authorList>
            <consortium name="Ensembl"/>
        </authorList>
    </citation>
    <scope>IDENTIFICATION</scope>
</reference>
<dbReference type="Proteomes" id="UP000265120">
    <property type="component" value="Chromosome 11"/>
</dbReference>
<evidence type="ECO:0000313" key="2">
    <source>
        <dbReference type="Proteomes" id="UP000265120"/>
    </source>
</evidence>
<dbReference type="InParanoid" id="A0A3P8WYR2"/>
<keyword evidence="2" id="KW-1185">Reference proteome</keyword>
<dbReference type="Ensembl" id="ENSCSET00000032127.1">
    <property type="protein sequence ID" value="ENSCSEP00000031717.1"/>
    <property type="gene ID" value="ENSCSEG00000020326.1"/>
</dbReference>
<reference evidence="1 2" key="1">
    <citation type="journal article" date="2014" name="Nat. Genet.">
        <title>Whole-genome sequence of a flatfish provides insights into ZW sex chromosome evolution and adaptation to a benthic lifestyle.</title>
        <authorList>
            <person name="Chen S."/>
            <person name="Zhang G."/>
            <person name="Shao C."/>
            <person name="Huang Q."/>
            <person name="Liu G."/>
            <person name="Zhang P."/>
            <person name="Song W."/>
            <person name="An N."/>
            <person name="Chalopin D."/>
            <person name="Volff J.N."/>
            <person name="Hong Y."/>
            <person name="Li Q."/>
            <person name="Sha Z."/>
            <person name="Zhou H."/>
            <person name="Xie M."/>
            <person name="Yu Q."/>
            <person name="Liu Y."/>
            <person name="Xiang H."/>
            <person name="Wang N."/>
            <person name="Wu K."/>
            <person name="Yang C."/>
            <person name="Zhou Q."/>
            <person name="Liao X."/>
            <person name="Yang L."/>
            <person name="Hu Q."/>
            <person name="Zhang J."/>
            <person name="Meng L."/>
            <person name="Jin L."/>
            <person name="Tian Y."/>
            <person name="Lian J."/>
            <person name="Yang J."/>
            <person name="Miao G."/>
            <person name="Liu S."/>
            <person name="Liang Z."/>
            <person name="Yan F."/>
            <person name="Li Y."/>
            <person name="Sun B."/>
            <person name="Zhang H."/>
            <person name="Zhang J."/>
            <person name="Zhu Y."/>
            <person name="Du M."/>
            <person name="Zhao Y."/>
            <person name="Schartl M."/>
            <person name="Tang Q."/>
            <person name="Wang J."/>
        </authorList>
    </citation>
    <scope>NUCLEOTIDE SEQUENCE</scope>
</reference>